<protein>
    <submittedName>
        <fullName evidence="1">Uncharacterized protein</fullName>
    </submittedName>
</protein>
<reference evidence="1" key="1">
    <citation type="submission" date="2014-09" db="EMBL/GenBank/DDBJ databases">
        <authorList>
            <person name="Magalhaes I.L.F."/>
            <person name="Oliveira U."/>
            <person name="Santos F.R."/>
            <person name="Vidigal T.H.D.A."/>
            <person name="Brescovit A.D."/>
            <person name="Santos A.J."/>
        </authorList>
    </citation>
    <scope>NUCLEOTIDE SEQUENCE</scope>
    <source>
        <tissue evidence="1">Shoot tissue taken approximately 20 cm above the soil surface</tissue>
    </source>
</reference>
<proteinExistence type="predicted"/>
<dbReference type="AlphaFoldDB" id="A0A0A9APG6"/>
<sequence>MGRGGNFGPFWCRRAFRPCHCIVFLFHWLLLPLFGPSKWAFRTFFPMTSSPTRSALMFAPKYLWLLLPFPPDSRQLLILSLLDLPVDLFVIGASKSCGTLILGHCNLSINDSTILHMQP</sequence>
<evidence type="ECO:0000313" key="1">
    <source>
        <dbReference type="EMBL" id="JAD51768.1"/>
    </source>
</evidence>
<dbReference type="EMBL" id="GBRH01246127">
    <property type="protein sequence ID" value="JAD51768.1"/>
    <property type="molecule type" value="Transcribed_RNA"/>
</dbReference>
<reference evidence="1" key="2">
    <citation type="journal article" date="2015" name="Data Brief">
        <title>Shoot transcriptome of the giant reed, Arundo donax.</title>
        <authorList>
            <person name="Barrero R.A."/>
            <person name="Guerrero F.D."/>
            <person name="Moolhuijzen P."/>
            <person name="Goolsby J.A."/>
            <person name="Tidwell J."/>
            <person name="Bellgard S.E."/>
            <person name="Bellgard M.I."/>
        </authorList>
    </citation>
    <scope>NUCLEOTIDE SEQUENCE</scope>
    <source>
        <tissue evidence="1">Shoot tissue taken approximately 20 cm above the soil surface</tissue>
    </source>
</reference>
<accession>A0A0A9APG6</accession>
<organism evidence="1">
    <name type="scientific">Arundo donax</name>
    <name type="common">Giant reed</name>
    <name type="synonym">Donax arundinaceus</name>
    <dbReference type="NCBI Taxonomy" id="35708"/>
    <lineage>
        <taxon>Eukaryota</taxon>
        <taxon>Viridiplantae</taxon>
        <taxon>Streptophyta</taxon>
        <taxon>Embryophyta</taxon>
        <taxon>Tracheophyta</taxon>
        <taxon>Spermatophyta</taxon>
        <taxon>Magnoliopsida</taxon>
        <taxon>Liliopsida</taxon>
        <taxon>Poales</taxon>
        <taxon>Poaceae</taxon>
        <taxon>PACMAD clade</taxon>
        <taxon>Arundinoideae</taxon>
        <taxon>Arundineae</taxon>
        <taxon>Arundo</taxon>
    </lineage>
</organism>
<name>A0A0A9APG6_ARUDO</name>